<keyword evidence="4" id="KW-1185">Reference proteome</keyword>
<dbReference type="AlphaFoldDB" id="A0A7X0D7D7"/>
<keyword evidence="1" id="KW-1133">Transmembrane helix</keyword>
<keyword evidence="1" id="KW-0812">Transmembrane</keyword>
<name>A0A7X0D7D7_9ACTN</name>
<feature type="domain" description="YdbS-like PH" evidence="2">
    <location>
        <begin position="95"/>
        <end position="172"/>
    </location>
</feature>
<sequence length="184" mass="20487">MVEHRSVITWLDEDPDPICLRPPRHRIEQRAIVWWTLRSLLGIAGYVGLPLAAFLIAERFWPWLADHRPWALGAATALAALFALYAVVVPVWRYAVHRWEANEAAVYARSGWFIRQWKVAPLARVQTVDTTRGPLEQLLGLSTLVVTTASSYGPVAIPGLNHEVASEAAQYISELTQAIPGDAT</sequence>
<proteinExistence type="predicted"/>
<dbReference type="InterPro" id="IPR005182">
    <property type="entry name" value="YdbS-like_PH"/>
</dbReference>
<dbReference type="PANTHER" id="PTHR34473:SF3">
    <property type="entry name" value="TRANSMEMBRANE PROTEIN-RELATED"/>
    <property type="match status" value="1"/>
</dbReference>
<feature type="transmembrane region" description="Helical" evidence="1">
    <location>
        <begin position="31"/>
        <end position="57"/>
    </location>
</feature>
<evidence type="ECO:0000313" key="3">
    <source>
        <dbReference type="EMBL" id="MBB6174348.1"/>
    </source>
</evidence>
<organism evidence="3 4">
    <name type="scientific">Nocardiopsis mwathae</name>
    <dbReference type="NCBI Taxonomy" id="1472723"/>
    <lineage>
        <taxon>Bacteria</taxon>
        <taxon>Bacillati</taxon>
        <taxon>Actinomycetota</taxon>
        <taxon>Actinomycetes</taxon>
        <taxon>Streptosporangiales</taxon>
        <taxon>Nocardiopsidaceae</taxon>
        <taxon>Nocardiopsis</taxon>
    </lineage>
</organism>
<evidence type="ECO:0000259" key="2">
    <source>
        <dbReference type="Pfam" id="PF03703"/>
    </source>
</evidence>
<evidence type="ECO:0000256" key="1">
    <source>
        <dbReference type="SAM" id="Phobius"/>
    </source>
</evidence>
<evidence type="ECO:0000313" key="4">
    <source>
        <dbReference type="Proteomes" id="UP000546642"/>
    </source>
</evidence>
<dbReference type="EMBL" id="JACHDS010000001">
    <property type="protein sequence ID" value="MBB6174348.1"/>
    <property type="molecule type" value="Genomic_DNA"/>
</dbReference>
<protein>
    <recommendedName>
        <fullName evidence="2">YdbS-like PH domain-containing protein</fullName>
    </recommendedName>
</protein>
<feature type="transmembrane region" description="Helical" evidence="1">
    <location>
        <begin position="69"/>
        <end position="92"/>
    </location>
</feature>
<dbReference type="Pfam" id="PF03703">
    <property type="entry name" value="bPH_2"/>
    <property type="match status" value="1"/>
</dbReference>
<dbReference type="PANTHER" id="PTHR34473">
    <property type="entry name" value="UPF0699 TRANSMEMBRANE PROTEIN YDBS"/>
    <property type="match status" value="1"/>
</dbReference>
<keyword evidence="1" id="KW-0472">Membrane</keyword>
<reference evidence="3 4" key="1">
    <citation type="submission" date="2020-08" db="EMBL/GenBank/DDBJ databases">
        <title>Sequencing the genomes of 1000 actinobacteria strains.</title>
        <authorList>
            <person name="Klenk H.-P."/>
        </authorList>
    </citation>
    <scope>NUCLEOTIDE SEQUENCE [LARGE SCALE GENOMIC DNA]</scope>
    <source>
        <strain evidence="3 4">DSM 46659</strain>
    </source>
</reference>
<accession>A0A7X0D7D7</accession>
<gene>
    <name evidence="3" type="ORF">HNR23_004408</name>
</gene>
<dbReference type="Proteomes" id="UP000546642">
    <property type="component" value="Unassembled WGS sequence"/>
</dbReference>
<dbReference type="RefSeq" id="WP_184078319.1">
    <property type="nucleotide sequence ID" value="NZ_JACHDS010000001.1"/>
</dbReference>
<comment type="caution">
    <text evidence="3">The sequence shown here is derived from an EMBL/GenBank/DDBJ whole genome shotgun (WGS) entry which is preliminary data.</text>
</comment>